<dbReference type="RefSeq" id="WP_260794658.1">
    <property type="nucleotide sequence ID" value="NZ_CP093313.1"/>
</dbReference>
<evidence type="ECO:0000313" key="3">
    <source>
        <dbReference type="Proteomes" id="UP001059380"/>
    </source>
</evidence>
<keyword evidence="2" id="KW-0808">Transferase</keyword>
<feature type="domain" description="Carbohydrate kinase PfkB" evidence="1">
    <location>
        <begin position="68"/>
        <end position="152"/>
    </location>
</feature>
<dbReference type="KEGG" id="orp:MOP44_04175"/>
<protein>
    <submittedName>
        <fullName evidence="2">PfkB family carbohydrate kinase</fullName>
    </submittedName>
</protein>
<dbReference type="Gene3D" id="3.40.1190.20">
    <property type="match status" value="1"/>
</dbReference>
<evidence type="ECO:0000313" key="2">
    <source>
        <dbReference type="EMBL" id="UWZ85144.1"/>
    </source>
</evidence>
<dbReference type="InterPro" id="IPR011611">
    <property type="entry name" value="PfkB_dom"/>
</dbReference>
<proteinExistence type="predicted"/>
<evidence type="ECO:0000259" key="1">
    <source>
        <dbReference type="Pfam" id="PF00294"/>
    </source>
</evidence>
<dbReference type="InterPro" id="IPR029056">
    <property type="entry name" value="Ribokinase-like"/>
</dbReference>
<dbReference type="Gene3D" id="3.40.50.450">
    <property type="match status" value="1"/>
</dbReference>
<keyword evidence="2" id="KW-0418">Kinase</keyword>
<reference evidence="2" key="1">
    <citation type="submission" date="2021-04" db="EMBL/GenBank/DDBJ databases">
        <title>Phylogenetic analysis of Acidobacteriaceae.</title>
        <authorList>
            <person name="Qiu L."/>
            <person name="Zhang Q."/>
        </authorList>
    </citation>
    <scope>NUCLEOTIDE SEQUENCE</scope>
    <source>
        <strain evidence="2">DSM 25168</strain>
    </source>
</reference>
<name>A0A9J7BR39_9BACT</name>
<keyword evidence="3" id="KW-1185">Reference proteome</keyword>
<dbReference type="EMBL" id="CP093313">
    <property type="protein sequence ID" value="UWZ85144.1"/>
    <property type="molecule type" value="Genomic_DNA"/>
</dbReference>
<dbReference type="Proteomes" id="UP001059380">
    <property type="component" value="Chromosome"/>
</dbReference>
<dbReference type="SUPFAM" id="SSF52309">
    <property type="entry name" value="N-(deoxy)ribosyltransferase-like"/>
    <property type="match status" value="1"/>
</dbReference>
<sequence>MSNPSINPIRERIHQNDAISVKDDVVLRFGMLEGTAVVDSEFCVYDPQSAFAPERFGDNGSRASRLAIVANRNEIRLMTGLPDPIAAAQSLLLEGAELVVIKGGTEGALVVQASGVSPVPAFESRSSWTIGSGDVFAAIFAARWAGHQDTPEIAAELASRGVAEYAEAMALPIPNADVLRATKRRSVTRKPGRVYLAGPFFSLGQRWIIDELRSSFLGFGLGVFSPVHDVGRGPAEVVGPADLNGLECCDRLFAVLDGLDPGTIFEIGYARRMGLPVYVLAQSVAAEDLKMIQGSGCRIFDDLSTAVHHTVWLV</sequence>
<dbReference type="SUPFAM" id="SSF53613">
    <property type="entry name" value="Ribokinase-like"/>
    <property type="match status" value="1"/>
</dbReference>
<gene>
    <name evidence="2" type="ORF">MOP44_04175</name>
</gene>
<dbReference type="AlphaFoldDB" id="A0A9J7BR39"/>
<dbReference type="InterPro" id="IPR007710">
    <property type="entry name" value="Nucleoside_deoxyribTrfase"/>
</dbReference>
<organism evidence="2 3">
    <name type="scientific">Occallatibacter riparius</name>
    <dbReference type="NCBI Taxonomy" id="1002689"/>
    <lineage>
        <taxon>Bacteria</taxon>
        <taxon>Pseudomonadati</taxon>
        <taxon>Acidobacteriota</taxon>
        <taxon>Terriglobia</taxon>
        <taxon>Terriglobales</taxon>
        <taxon>Acidobacteriaceae</taxon>
        <taxon>Occallatibacter</taxon>
    </lineage>
</organism>
<dbReference type="Pfam" id="PF05014">
    <property type="entry name" value="Nuc_deoxyrib_tr"/>
    <property type="match status" value="1"/>
</dbReference>
<dbReference type="GO" id="GO:0016301">
    <property type="term" value="F:kinase activity"/>
    <property type="evidence" value="ECO:0007669"/>
    <property type="project" value="UniProtKB-KW"/>
</dbReference>
<dbReference type="Pfam" id="PF00294">
    <property type="entry name" value="PfkB"/>
    <property type="match status" value="1"/>
</dbReference>
<accession>A0A9J7BR39</accession>